<dbReference type="InterPro" id="IPR003661">
    <property type="entry name" value="HisK_dim/P_dom"/>
</dbReference>
<dbReference type="Gene3D" id="1.10.287.130">
    <property type="match status" value="1"/>
</dbReference>
<dbReference type="SUPFAM" id="SSF55874">
    <property type="entry name" value="ATPase domain of HSP90 chaperone/DNA topoisomerase II/histidine kinase"/>
    <property type="match status" value="1"/>
</dbReference>
<dbReference type="Pfam" id="PF00512">
    <property type="entry name" value="HisKA"/>
    <property type="match status" value="1"/>
</dbReference>
<dbReference type="PANTHER" id="PTHR45436:SF5">
    <property type="entry name" value="SENSOR HISTIDINE KINASE TRCS"/>
    <property type="match status" value="1"/>
</dbReference>
<dbReference type="SUPFAM" id="SSF47384">
    <property type="entry name" value="Homodimeric domain of signal transducing histidine kinase"/>
    <property type="match status" value="1"/>
</dbReference>
<sequence length="303" mass="32914">MTGWIVAAVCAALAIWSVMRLFGLRREIRDVRRQVEGHRCSGSRQPLELVVRDDELEHLVAAVDSSLAQLRAEEVATATREARLRREIADISHDLKTPLIAVRGYLQLVERDGAGADTSPRRLQTVLERVDDLGRLVDDFFELSVLDAGGRQLELGPVDATRVVTEALLGFYVAFGTKGIEPRVDVPAEPLLVQAETTALARVVRNLVANALVHGDDDVQVRLGREGERAVLCIANDAPQLDPEAAGHLFERFYRADPARTGAHAGLGLSIVKELVRQMGGQVHAAVSAGRLRVVVDLPLAGA</sequence>
<dbReference type="CDD" id="cd00075">
    <property type="entry name" value="HATPase"/>
    <property type="match status" value="1"/>
</dbReference>
<dbReference type="InterPro" id="IPR005467">
    <property type="entry name" value="His_kinase_dom"/>
</dbReference>
<comment type="catalytic activity">
    <reaction evidence="1">
        <text>ATP + protein L-histidine = ADP + protein N-phospho-L-histidine.</text>
        <dbReference type="EC" id="2.7.13.3"/>
    </reaction>
</comment>
<keyword evidence="4" id="KW-0597">Phosphoprotein</keyword>
<accession>A0ABW4RSP4</accession>
<dbReference type="InterPro" id="IPR004358">
    <property type="entry name" value="Sig_transdc_His_kin-like_C"/>
</dbReference>
<evidence type="ECO:0000256" key="2">
    <source>
        <dbReference type="ARBA" id="ARBA00004236"/>
    </source>
</evidence>
<dbReference type="PRINTS" id="PR00344">
    <property type="entry name" value="BCTRLSENSOR"/>
</dbReference>
<dbReference type="GO" id="GO:0016301">
    <property type="term" value="F:kinase activity"/>
    <property type="evidence" value="ECO:0007669"/>
    <property type="project" value="UniProtKB-KW"/>
</dbReference>
<feature type="domain" description="Histidine kinase" evidence="11">
    <location>
        <begin position="90"/>
        <end position="302"/>
    </location>
</feature>
<evidence type="ECO:0000313" key="13">
    <source>
        <dbReference type="Proteomes" id="UP001597326"/>
    </source>
</evidence>
<evidence type="ECO:0000256" key="6">
    <source>
        <dbReference type="ARBA" id="ARBA00022692"/>
    </source>
</evidence>
<name>A0ABW4RSP4_9ACTN</name>
<keyword evidence="13" id="KW-1185">Reference proteome</keyword>
<dbReference type="InterPro" id="IPR050428">
    <property type="entry name" value="TCS_sensor_his_kinase"/>
</dbReference>
<keyword evidence="7 12" id="KW-0418">Kinase</keyword>
<reference evidence="13" key="1">
    <citation type="journal article" date="2019" name="Int. J. Syst. Evol. Microbiol.">
        <title>The Global Catalogue of Microorganisms (GCM) 10K type strain sequencing project: providing services to taxonomists for standard genome sequencing and annotation.</title>
        <authorList>
            <consortium name="The Broad Institute Genomics Platform"/>
            <consortium name="The Broad Institute Genome Sequencing Center for Infectious Disease"/>
            <person name="Wu L."/>
            <person name="Ma J."/>
        </authorList>
    </citation>
    <scope>NUCLEOTIDE SEQUENCE [LARGE SCALE GENOMIC DNA]</scope>
    <source>
        <strain evidence="13">CAIM 431</strain>
    </source>
</reference>
<evidence type="ECO:0000259" key="11">
    <source>
        <dbReference type="PROSITE" id="PS50109"/>
    </source>
</evidence>
<dbReference type="InterPro" id="IPR003594">
    <property type="entry name" value="HATPase_dom"/>
</dbReference>
<keyword evidence="8" id="KW-1133">Transmembrane helix</keyword>
<organism evidence="12 13">
    <name type="scientific">Luteococcus peritonei</name>
    <dbReference type="NCBI Taxonomy" id="88874"/>
    <lineage>
        <taxon>Bacteria</taxon>
        <taxon>Bacillati</taxon>
        <taxon>Actinomycetota</taxon>
        <taxon>Actinomycetes</taxon>
        <taxon>Propionibacteriales</taxon>
        <taxon>Propionibacteriaceae</taxon>
        <taxon>Luteococcus</taxon>
    </lineage>
</organism>
<keyword evidence="5" id="KW-0808">Transferase</keyword>
<dbReference type="SMART" id="SM00388">
    <property type="entry name" value="HisKA"/>
    <property type="match status" value="1"/>
</dbReference>
<dbReference type="Gene3D" id="3.30.565.10">
    <property type="entry name" value="Histidine kinase-like ATPase, C-terminal domain"/>
    <property type="match status" value="1"/>
</dbReference>
<keyword evidence="9" id="KW-0902">Two-component regulatory system</keyword>
<dbReference type="PROSITE" id="PS50109">
    <property type="entry name" value="HIS_KIN"/>
    <property type="match status" value="1"/>
</dbReference>
<dbReference type="RefSeq" id="WP_343872364.1">
    <property type="nucleotide sequence ID" value="NZ_BAAAIX010000007.1"/>
</dbReference>
<evidence type="ECO:0000256" key="1">
    <source>
        <dbReference type="ARBA" id="ARBA00000085"/>
    </source>
</evidence>
<dbReference type="InterPro" id="IPR036097">
    <property type="entry name" value="HisK_dim/P_sf"/>
</dbReference>
<keyword evidence="10" id="KW-0472">Membrane</keyword>
<dbReference type="EMBL" id="JBHUFZ010000008">
    <property type="protein sequence ID" value="MFD1889347.1"/>
    <property type="molecule type" value="Genomic_DNA"/>
</dbReference>
<evidence type="ECO:0000256" key="9">
    <source>
        <dbReference type="ARBA" id="ARBA00023012"/>
    </source>
</evidence>
<evidence type="ECO:0000256" key="7">
    <source>
        <dbReference type="ARBA" id="ARBA00022777"/>
    </source>
</evidence>
<dbReference type="EC" id="2.7.13.3" evidence="3"/>
<comment type="subcellular location">
    <subcellularLocation>
        <location evidence="2">Cell membrane</location>
    </subcellularLocation>
</comment>
<evidence type="ECO:0000256" key="8">
    <source>
        <dbReference type="ARBA" id="ARBA00022989"/>
    </source>
</evidence>
<dbReference type="InterPro" id="IPR036890">
    <property type="entry name" value="HATPase_C_sf"/>
</dbReference>
<evidence type="ECO:0000256" key="3">
    <source>
        <dbReference type="ARBA" id="ARBA00012438"/>
    </source>
</evidence>
<evidence type="ECO:0000256" key="4">
    <source>
        <dbReference type="ARBA" id="ARBA00022553"/>
    </source>
</evidence>
<dbReference type="Pfam" id="PF02518">
    <property type="entry name" value="HATPase_c"/>
    <property type="match status" value="1"/>
</dbReference>
<dbReference type="SMART" id="SM00387">
    <property type="entry name" value="HATPase_c"/>
    <property type="match status" value="1"/>
</dbReference>
<dbReference type="PANTHER" id="PTHR45436">
    <property type="entry name" value="SENSOR HISTIDINE KINASE YKOH"/>
    <property type="match status" value="1"/>
</dbReference>
<comment type="caution">
    <text evidence="12">The sequence shown here is derived from an EMBL/GenBank/DDBJ whole genome shotgun (WGS) entry which is preliminary data.</text>
</comment>
<evidence type="ECO:0000313" key="12">
    <source>
        <dbReference type="EMBL" id="MFD1889347.1"/>
    </source>
</evidence>
<keyword evidence="6" id="KW-0812">Transmembrane</keyword>
<proteinExistence type="predicted"/>
<evidence type="ECO:0000256" key="5">
    <source>
        <dbReference type="ARBA" id="ARBA00022679"/>
    </source>
</evidence>
<dbReference type="Proteomes" id="UP001597326">
    <property type="component" value="Unassembled WGS sequence"/>
</dbReference>
<protein>
    <recommendedName>
        <fullName evidence="3">histidine kinase</fullName>
        <ecNumber evidence="3">2.7.13.3</ecNumber>
    </recommendedName>
</protein>
<evidence type="ECO:0000256" key="10">
    <source>
        <dbReference type="ARBA" id="ARBA00023136"/>
    </source>
</evidence>
<gene>
    <name evidence="12" type="ORF">ACFSCS_03985</name>
</gene>
<dbReference type="CDD" id="cd00082">
    <property type="entry name" value="HisKA"/>
    <property type="match status" value="1"/>
</dbReference>